<dbReference type="Gene3D" id="3.20.20.80">
    <property type="entry name" value="Glycosidases"/>
    <property type="match status" value="1"/>
</dbReference>
<dbReference type="SUPFAM" id="SSF51445">
    <property type="entry name" value="(Trans)glycosidases"/>
    <property type="match status" value="1"/>
</dbReference>
<name>A0A919GFS8_9ACTN</name>
<gene>
    <name evidence="11" type="ORF">GCM10018793_44190</name>
</gene>
<feature type="signal peptide" evidence="10">
    <location>
        <begin position="1"/>
        <end position="35"/>
    </location>
</feature>
<evidence type="ECO:0000313" key="11">
    <source>
        <dbReference type="EMBL" id="GHH83055.1"/>
    </source>
</evidence>
<dbReference type="InterPro" id="IPR052750">
    <property type="entry name" value="GH18_Chitinase"/>
</dbReference>
<dbReference type="EC" id="3.2.1.14" evidence="2"/>
<reference evidence="11" key="2">
    <citation type="submission" date="2020-09" db="EMBL/GenBank/DDBJ databases">
        <authorList>
            <person name="Sun Q."/>
            <person name="Ohkuma M."/>
        </authorList>
    </citation>
    <scope>NUCLEOTIDE SEQUENCE</scope>
    <source>
        <strain evidence="11">JCM 5069</strain>
    </source>
</reference>
<protein>
    <recommendedName>
        <fullName evidence="2">chitinase</fullName>
        <ecNumber evidence="2">3.2.1.14</ecNumber>
    </recommendedName>
</protein>
<keyword evidence="12" id="KW-1185">Reference proteome</keyword>
<dbReference type="PANTHER" id="PTHR42976:SF1">
    <property type="entry name" value="GH18 DOMAIN-CONTAINING PROTEIN-RELATED"/>
    <property type="match status" value="1"/>
</dbReference>
<accession>A0A919GFS8</accession>
<keyword evidence="8" id="KW-0326">Glycosidase</keyword>
<evidence type="ECO:0000256" key="2">
    <source>
        <dbReference type="ARBA" id="ARBA00012729"/>
    </source>
</evidence>
<comment type="catalytic activity">
    <reaction evidence="1">
        <text>Random endo-hydrolysis of N-acetyl-beta-D-glucosaminide (1-&gt;4)-beta-linkages in chitin and chitodextrins.</text>
        <dbReference type="EC" id="3.2.1.14"/>
    </reaction>
</comment>
<evidence type="ECO:0000256" key="8">
    <source>
        <dbReference type="ARBA" id="ARBA00023295"/>
    </source>
</evidence>
<sequence>MHRRTVSGTIKAMRGFATAGMVVGGGFLFSATALATPTAAPTSDTAGDAAAGAFAPYVDTSLSPAFDLVATAEETGVDQFNLAFLTSGGGCEAKWGGSGDLDSNEVASQIDDLRAEGGDVRVSFGGVAGSELALACAGADDLAAAYGKAIDAYKLTKVDFDIEGSALPDTEANTRRAQAIALLQKDHPDLDVSFTLPVMPEGLTPPGADLLANAGENGVDVSAVNIMAMDYGPAYGDDMAAYAEQAATAAQGQIKDALGVLDSEAWQKVAITPMIGLNDVSTETFTVDDATELVGFAQDKGAGWLSMWSAGRDRPCAGGSSGTAQPTCSSVDQEPLAFMKAFAAYK</sequence>
<dbReference type="FunFam" id="3.20.20.80:FF:000118">
    <property type="entry name" value="Probable bifunctional chitinase/lysozyme"/>
    <property type="match status" value="1"/>
</dbReference>
<dbReference type="PANTHER" id="PTHR42976">
    <property type="entry name" value="BIFUNCTIONAL CHITINASE/LYSOZYME-RELATED"/>
    <property type="match status" value="1"/>
</dbReference>
<comment type="caution">
    <text evidence="11">The sequence shown here is derived from an EMBL/GenBank/DDBJ whole genome shotgun (WGS) entry which is preliminary data.</text>
</comment>
<dbReference type="GO" id="GO:0000272">
    <property type="term" value="P:polysaccharide catabolic process"/>
    <property type="evidence" value="ECO:0007669"/>
    <property type="project" value="UniProtKB-KW"/>
</dbReference>
<evidence type="ECO:0000256" key="6">
    <source>
        <dbReference type="ARBA" id="ARBA00023024"/>
    </source>
</evidence>
<evidence type="ECO:0000256" key="10">
    <source>
        <dbReference type="SAM" id="SignalP"/>
    </source>
</evidence>
<proteinExistence type="predicted"/>
<evidence type="ECO:0000256" key="3">
    <source>
        <dbReference type="ARBA" id="ARBA00022669"/>
    </source>
</evidence>
<keyword evidence="7" id="KW-0119">Carbohydrate metabolism</keyword>
<dbReference type="Proteomes" id="UP000603708">
    <property type="component" value="Unassembled WGS sequence"/>
</dbReference>
<dbReference type="EMBL" id="BNCD01000013">
    <property type="protein sequence ID" value="GHH83055.1"/>
    <property type="molecule type" value="Genomic_DNA"/>
</dbReference>
<dbReference type="CDD" id="cd06543">
    <property type="entry name" value="GH18_PF-ChiA-like"/>
    <property type="match status" value="1"/>
</dbReference>
<keyword evidence="6" id="KW-0146">Chitin degradation</keyword>
<evidence type="ECO:0000256" key="4">
    <source>
        <dbReference type="ARBA" id="ARBA00022729"/>
    </source>
</evidence>
<dbReference type="InterPro" id="IPR017853">
    <property type="entry name" value="GH"/>
</dbReference>
<evidence type="ECO:0000256" key="7">
    <source>
        <dbReference type="ARBA" id="ARBA00023277"/>
    </source>
</evidence>
<feature type="chain" id="PRO_5037600368" description="chitinase" evidence="10">
    <location>
        <begin position="36"/>
        <end position="346"/>
    </location>
</feature>
<evidence type="ECO:0000256" key="1">
    <source>
        <dbReference type="ARBA" id="ARBA00000822"/>
    </source>
</evidence>
<keyword evidence="4 10" id="KW-0732">Signal</keyword>
<reference evidence="11" key="1">
    <citation type="journal article" date="2014" name="Int. J. Syst. Evol. Microbiol.">
        <title>Complete genome sequence of Corynebacterium casei LMG S-19264T (=DSM 44701T), isolated from a smear-ripened cheese.</title>
        <authorList>
            <consortium name="US DOE Joint Genome Institute (JGI-PGF)"/>
            <person name="Walter F."/>
            <person name="Albersmeier A."/>
            <person name="Kalinowski J."/>
            <person name="Ruckert C."/>
        </authorList>
    </citation>
    <scope>NUCLEOTIDE SEQUENCE</scope>
    <source>
        <strain evidence="11">JCM 5069</strain>
    </source>
</reference>
<dbReference type="GO" id="GO:0006032">
    <property type="term" value="P:chitin catabolic process"/>
    <property type="evidence" value="ECO:0007669"/>
    <property type="project" value="UniProtKB-KW"/>
</dbReference>
<evidence type="ECO:0000256" key="5">
    <source>
        <dbReference type="ARBA" id="ARBA00022801"/>
    </source>
</evidence>
<dbReference type="GO" id="GO:0008843">
    <property type="term" value="F:endochitinase activity"/>
    <property type="evidence" value="ECO:0007669"/>
    <property type="project" value="UniProtKB-EC"/>
</dbReference>
<keyword evidence="9" id="KW-0624">Polysaccharide degradation</keyword>
<keyword evidence="3" id="KW-0147">Chitin-binding</keyword>
<organism evidence="11 12">
    <name type="scientific">Streptomyces sulfonofaciens</name>
    <dbReference type="NCBI Taxonomy" id="68272"/>
    <lineage>
        <taxon>Bacteria</taxon>
        <taxon>Bacillati</taxon>
        <taxon>Actinomycetota</taxon>
        <taxon>Actinomycetes</taxon>
        <taxon>Kitasatosporales</taxon>
        <taxon>Streptomycetaceae</taxon>
        <taxon>Streptomyces</taxon>
    </lineage>
</organism>
<keyword evidence="5" id="KW-0378">Hydrolase</keyword>
<dbReference type="AlphaFoldDB" id="A0A919GFS8"/>
<evidence type="ECO:0000256" key="9">
    <source>
        <dbReference type="ARBA" id="ARBA00023326"/>
    </source>
</evidence>
<evidence type="ECO:0000313" key="12">
    <source>
        <dbReference type="Proteomes" id="UP000603708"/>
    </source>
</evidence>
<dbReference type="GO" id="GO:0008061">
    <property type="term" value="F:chitin binding"/>
    <property type="evidence" value="ECO:0007669"/>
    <property type="project" value="UniProtKB-KW"/>
</dbReference>